<feature type="transmembrane region" description="Helical" evidence="6">
    <location>
        <begin position="438"/>
        <end position="464"/>
    </location>
</feature>
<comment type="subcellular location">
    <subcellularLocation>
        <location evidence="1">Cell membrane</location>
        <topology evidence="1">Multi-pass membrane protein</topology>
    </subcellularLocation>
</comment>
<feature type="transmembrane region" description="Helical" evidence="6">
    <location>
        <begin position="43"/>
        <end position="63"/>
    </location>
</feature>
<dbReference type="EMBL" id="CAATHM010000013">
    <property type="protein sequence ID" value="VNQ18818.1"/>
    <property type="molecule type" value="Genomic_DNA"/>
</dbReference>
<evidence type="ECO:0000256" key="6">
    <source>
        <dbReference type="SAM" id="Phobius"/>
    </source>
</evidence>
<evidence type="ECO:0000256" key="5">
    <source>
        <dbReference type="ARBA" id="ARBA00023136"/>
    </source>
</evidence>
<feature type="transmembrane region" description="Helical" evidence="6">
    <location>
        <begin position="356"/>
        <end position="375"/>
    </location>
</feature>
<reference evidence="8" key="1">
    <citation type="submission" date="2019-04" db="EMBL/GenBank/DDBJ databases">
        <authorList>
            <consortium name="Pathogen Informatics"/>
        </authorList>
    </citation>
    <scope>NUCLEOTIDE SEQUENCE</scope>
    <source>
        <strain evidence="8">GPSC112</strain>
    </source>
</reference>
<feature type="transmembrane region" description="Helical" evidence="6">
    <location>
        <begin position="172"/>
        <end position="190"/>
    </location>
</feature>
<gene>
    <name evidence="8" type="primary">wzx</name>
    <name evidence="7" type="ORF">GM544_08970</name>
    <name evidence="8" type="ORF">SAMEA3172911_01611</name>
</gene>
<evidence type="ECO:0000256" key="1">
    <source>
        <dbReference type="ARBA" id="ARBA00004651"/>
    </source>
</evidence>
<feature type="transmembrane region" description="Helical" evidence="6">
    <location>
        <begin position="325"/>
        <end position="344"/>
    </location>
</feature>
<feature type="transmembrane region" description="Helical" evidence="6">
    <location>
        <begin position="287"/>
        <end position="313"/>
    </location>
</feature>
<keyword evidence="2" id="KW-1003">Cell membrane</keyword>
<reference evidence="7 9" key="2">
    <citation type="submission" date="2019-11" db="EMBL/GenBank/DDBJ databases">
        <title>Growth characteristics of pneumococcus vary with the chemical composition of the capsule and with environmental conditions.</title>
        <authorList>
            <person name="Tothpal A."/>
            <person name="Desobry K."/>
            <person name="Joshi S."/>
            <person name="Wyllie A.L."/>
            <person name="Weinberger D.M."/>
        </authorList>
    </citation>
    <scope>NUCLEOTIDE SEQUENCE [LARGE SCALE GENOMIC DNA]</scope>
    <source>
        <strain evidence="7">Pnumococcus15C</strain>
        <strain evidence="9">pnumococcus15C</strain>
    </source>
</reference>
<accession>A0A6G2DLH1</accession>
<dbReference type="Pfam" id="PF01943">
    <property type="entry name" value="Polysacc_synt"/>
    <property type="match status" value="1"/>
</dbReference>
<dbReference type="CDD" id="cd13128">
    <property type="entry name" value="MATE_Wzx_like"/>
    <property type="match status" value="1"/>
</dbReference>
<evidence type="ECO:0000256" key="2">
    <source>
        <dbReference type="ARBA" id="ARBA00022475"/>
    </source>
</evidence>
<feature type="transmembrane region" description="Helical" evidence="6">
    <location>
        <begin position="12"/>
        <end position="31"/>
    </location>
</feature>
<keyword evidence="3 6" id="KW-0812">Transmembrane</keyword>
<keyword evidence="4 6" id="KW-1133">Transmembrane helix</keyword>
<dbReference type="PANTHER" id="PTHR30250">
    <property type="entry name" value="PST FAMILY PREDICTED COLANIC ACID TRANSPORTER"/>
    <property type="match status" value="1"/>
</dbReference>
<dbReference type="RefSeq" id="WP_050103051.1">
    <property type="nucleotide sequence ID" value="NZ_CFCG01000032.1"/>
</dbReference>
<evidence type="ECO:0000313" key="7">
    <source>
        <dbReference type="EMBL" id="MTV90602.1"/>
    </source>
</evidence>
<dbReference type="GO" id="GO:0005886">
    <property type="term" value="C:plasma membrane"/>
    <property type="evidence" value="ECO:0007669"/>
    <property type="project" value="UniProtKB-SubCell"/>
</dbReference>
<sequence>MSNKISKNLAYNMGYQLIGIAAPLLTSPYLSRILGAENLGIHSFTMSVALYFMMFMLLGIANYGNRTIATVKREGKDILSKTFWSIYSIQLIMSILVTIAYLAYLYLGAVHYKVIAILQLFLLLSNAVDITWFFYGLENFKQIVFRNTLVKLLGLFLIFLCVRQGTDLWKYTFINGSVTLVGQLLLWGQLKGILTWKKIQLKELLPHIKPILILFIPVLAISIFTNMDKYMLGLMVDVKQVGFYDNAGRIIEIPKALIAALGAVMLPRTSYLLAEGQKEKSKYYIEVTILYVMIISSVLMFGLISVSDIFSIIFWGEEFLESGRLISAMSPAFVFSVLGNIIRTQYLIPRAKDKDYVVSLISGAVVNLVLNYFFIKPFGAMGATVSTVLAEFVLSGMQFWSVRRDLDLKRYLKNGLIFYLFGLIMYLIIIATKTQLPYNIMSLILLIVLGGIVYVIFCCCYILMSRNLHFKLLKEKIIRKVVHKNTL</sequence>
<dbReference type="PANTHER" id="PTHR30250:SF11">
    <property type="entry name" value="O-ANTIGEN TRANSPORTER-RELATED"/>
    <property type="match status" value="1"/>
</dbReference>
<protein>
    <submittedName>
        <fullName evidence="7">Oligosaccharide flippase family protein</fullName>
    </submittedName>
    <submittedName>
        <fullName evidence="8">Transporter</fullName>
    </submittedName>
</protein>
<feature type="transmembrane region" description="Helical" evidence="6">
    <location>
        <begin position="381"/>
        <end position="402"/>
    </location>
</feature>
<evidence type="ECO:0000256" key="4">
    <source>
        <dbReference type="ARBA" id="ARBA00022989"/>
    </source>
</evidence>
<dbReference type="EMBL" id="WNIB01000053">
    <property type="protein sequence ID" value="MTV90602.1"/>
    <property type="molecule type" value="Genomic_DNA"/>
</dbReference>
<dbReference type="AlphaFoldDB" id="A0A6G2DLH1"/>
<organism evidence="7 9">
    <name type="scientific">Streptococcus pneumoniae</name>
    <dbReference type="NCBI Taxonomy" id="1313"/>
    <lineage>
        <taxon>Bacteria</taxon>
        <taxon>Bacillati</taxon>
        <taxon>Bacillota</taxon>
        <taxon>Bacilli</taxon>
        <taxon>Lactobacillales</taxon>
        <taxon>Streptococcaceae</taxon>
        <taxon>Streptococcus</taxon>
    </lineage>
</organism>
<feature type="transmembrane region" description="Helical" evidence="6">
    <location>
        <begin position="84"/>
        <end position="104"/>
    </location>
</feature>
<feature type="transmembrane region" description="Helical" evidence="6">
    <location>
        <begin position="149"/>
        <end position="166"/>
    </location>
</feature>
<evidence type="ECO:0000313" key="9">
    <source>
        <dbReference type="Proteomes" id="UP000476212"/>
    </source>
</evidence>
<name>A0A6G2DLH1_STREE</name>
<feature type="transmembrane region" description="Helical" evidence="6">
    <location>
        <begin position="247"/>
        <end position="266"/>
    </location>
</feature>
<feature type="transmembrane region" description="Helical" evidence="6">
    <location>
        <begin position="116"/>
        <end position="137"/>
    </location>
</feature>
<dbReference type="Proteomes" id="UP000476212">
    <property type="component" value="Unassembled WGS sequence"/>
</dbReference>
<feature type="transmembrane region" description="Helical" evidence="6">
    <location>
        <begin position="211"/>
        <end position="227"/>
    </location>
</feature>
<keyword evidence="5 6" id="KW-0472">Membrane</keyword>
<dbReference type="InterPro" id="IPR002797">
    <property type="entry name" value="Polysacc_synth"/>
</dbReference>
<dbReference type="InterPro" id="IPR050833">
    <property type="entry name" value="Poly_Biosynth_Transport"/>
</dbReference>
<proteinExistence type="predicted"/>
<evidence type="ECO:0000313" key="8">
    <source>
        <dbReference type="EMBL" id="VNQ18818.1"/>
    </source>
</evidence>
<evidence type="ECO:0000256" key="3">
    <source>
        <dbReference type="ARBA" id="ARBA00022692"/>
    </source>
</evidence>
<feature type="transmembrane region" description="Helical" evidence="6">
    <location>
        <begin position="414"/>
        <end position="432"/>
    </location>
</feature>